<dbReference type="Proteomes" id="UP000664800">
    <property type="component" value="Unassembled WGS sequence"/>
</dbReference>
<gene>
    <name evidence="2" type="ORF">J0I24_05350</name>
</gene>
<keyword evidence="2" id="KW-0808">Transferase</keyword>
<dbReference type="GO" id="GO:0016740">
    <property type="term" value="F:transferase activity"/>
    <property type="evidence" value="ECO:0007669"/>
    <property type="project" value="UniProtKB-KW"/>
</dbReference>
<reference evidence="2" key="1">
    <citation type="submission" date="2021-02" db="EMBL/GenBank/DDBJ databases">
        <title>Thiocyanate and organic carbon inputs drive convergent selection for specific autotrophic Afipia and Thiobacillus strains within complex microbiomes.</title>
        <authorList>
            <person name="Huddy R.J."/>
            <person name="Sachdeva R."/>
            <person name="Kadzinga F."/>
            <person name="Kantor R.S."/>
            <person name="Harrison S.T.L."/>
            <person name="Banfield J.F."/>
        </authorList>
    </citation>
    <scope>NUCLEOTIDE SEQUENCE</scope>
    <source>
        <strain evidence="2">SCN18_13_7_16_R3_B_64_19</strain>
    </source>
</reference>
<accession>A0A8I1MXC0</accession>
<sequence>MNADSSRSGTTDPEALVSVVIPAYNARNTLAQTLDSLFAQTHRNLDVVVVDDGSTDGTAEVLEAYAGRVRTIRQTNAGIGAARNASVQAARGDYIALLDADDLCRPDRIAIELRYLQSHPDILLCSSDFSAFDETGPLAPASYCGVYYSRCSPQRGGLRARYPQAETFALLPEETARQNGQASIAVYWGEVYDELVQGNFIHPPTVMFRRDALQRAGMFDPEIKIVCEWEWFVRVARAGPVAHLDIPLLDYRRSPTQISSSPRTALDSLSVAKKIYARDSHPGQRRDRRSLRHLGALSLSAADVLAELQPEAAFGLLASSVFVYHTFRGQTLRTLFKIMLPSGLLNLLRRVRA</sequence>
<comment type="caution">
    <text evidence="2">The sequence shown here is derived from an EMBL/GenBank/DDBJ whole genome shotgun (WGS) entry which is preliminary data.</text>
</comment>
<proteinExistence type="predicted"/>
<organism evidence="2 3">
    <name type="scientific">Thiomonas arsenitoxydans (strain DSM 22701 / CIP 110005 / 3As)</name>
    <dbReference type="NCBI Taxonomy" id="426114"/>
    <lineage>
        <taxon>Bacteria</taxon>
        <taxon>Pseudomonadati</taxon>
        <taxon>Pseudomonadota</taxon>
        <taxon>Betaproteobacteria</taxon>
        <taxon>Burkholderiales</taxon>
        <taxon>Thiomonas</taxon>
    </lineage>
</organism>
<dbReference type="InterPro" id="IPR050834">
    <property type="entry name" value="Glycosyltransf_2"/>
</dbReference>
<evidence type="ECO:0000259" key="1">
    <source>
        <dbReference type="Pfam" id="PF00535"/>
    </source>
</evidence>
<dbReference type="Pfam" id="PF00535">
    <property type="entry name" value="Glycos_transf_2"/>
    <property type="match status" value="1"/>
</dbReference>
<protein>
    <submittedName>
        <fullName evidence="2">Glycosyltransferase</fullName>
    </submittedName>
</protein>
<dbReference type="PANTHER" id="PTHR43685">
    <property type="entry name" value="GLYCOSYLTRANSFERASE"/>
    <property type="match status" value="1"/>
</dbReference>
<dbReference type="EMBL" id="JAFKMR010000013">
    <property type="protein sequence ID" value="MBN8743717.1"/>
    <property type="molecule type" value="Genomic_DNA"/>
</dbReference>
<name>A0A8I1MXC0_THIA3</name>
<dbReference type="SUPFAM" id="SSF53448">
    <property type="entry name" value="Nucleotide-diphospho-sugar transferases"/>
    <property type="match status" value="1"/>
</dbReference>
<dbReference type="InterPro" id="IPR029044">
    <property type="entry name" value="Nucleotide-diphossugar_trans"/>
</dbReference>
<evidence type="ECO:0000313" key="3">
    <source>
        <dbReference type="Proteomes" id="UP000664800"/>
    </source>
</evidence>
<dbReference type="InterPro" id="IPR001173">
    <property type="entry name" value="Glyco_trans_2-like"/>
</dbReference>
<evidence type="ECO:0000313" key="2">
    <source>
        <dbReference type="EMBL" id="MBN8743717.1"/>
    </source>
</evidence>
<dbReference type="RefSeq" id="WP_276728850.1">
    <property type="nucleotide sequence ID" value="NZ_JAFKMR010000013.1"/>
</dbReference>
<dbReference type="Gene3D" id="3.90.550.10">
    <property type="entry name" value="Spore Coat Polysaccharide Biosynthesis Protein SpsA, Chain A"/>
    <property type="match status" value="1"/>
</dbReference>
<dbReference type="AlphaFoldDB" id="A0A8I1MXC0"/>
<dbReference type="PANTHER" id="PTHR43685:SF11">
    <property type="entry name" value="GLYCOSYLTRANSFERASE TAGX-RELATED"/>
    <property type="match status" value="1"/>
</dbReference>
<dbReference type="CDD" id="cd00761">
    <property type="entry name" value="Glyco_tranf_GTA_type"/>
    <property type="match status" value="1"/>
</dbReference>
<feature type="domain" description="Glycosyltransferase 2-like" evidence="1">
    <location>
        <begin position="18"/>
        <end position="141"/>
    </location>
</feature>